<protein>
    <recommendedName>
        <fullName evidence="1">DUF6879 domain-containing protein</fullName>
    </recommendedName>
</protein>
<dbReference type="RefSeq" id="WP_179641420.1">
    <property type="nucleotide sequence ID" value="NZ_BAAAYY010000005.1"/>
</dbReference>
<dbReference type="Proteomes" id="UP000589036">
    <property type="component" value="Unassembled WGS sequence"/>
</dbReference>
<accession>A0A852TNX5</accession>
<name>A0A852TNX5_9ACTN</name>
<dbReference type="InterPro" id="IPR049244">
    <property type="entry name" value="DUF6879"/>
</dbReference>
<evidence type="ECO:0000313" key="2">
    <source>
        <dbReference type="EMBL" id="NYE45141.1"/>
    </source>
</evidence>
<reference evidence="2 3" key="1">
    <citation type="submission" date="2020-07" db="EMBL/GenBank/DDBJ databases">
        <title>Sequencing the genomes of 1000 actinobacteria strains.</title>
        <authorList>
            <person name="Klenk H.-P."/>
        </authorList>
    </citation>
    <scope>NUCLEOTIDE SEQUENCE [LARGE SCALE GENOMIC DNA]</scope>
    <source>
        <strain evidence="2 3">CXB654</strain>
    </source>
</reference>
<organism evidence="2 3">
    <name type="scientific">Spinactinospora alkalitolerans</name>
    <dbReference type="NCBI Taxonomy" id="687207"/>
    <lineage>
        <taxon>Bacteria</taxon>
        <taxon>Bacillati</taxon>
        <taxon>Actinomycetota</taxon>
        <taxon>Actinomycetes</taxon>
        <taxon>Streptosporangiales</taxon>
        <taxon>Nocardiopsidaceae</taxon>
        <taxon>Spinactinospora</taxon>
    </lineage>
</organism>
<comment type="caution">
    <text evidence="2">The sequence shown here is derived from an EMBL/GenBank/DDBJ whole genome shotgun (WGS) entry which is preliminary data.</text>
</comment>
<feature type="domain" description="DUF6879" evidence="1">
    <location>
        <begin position="6"/>
        <end position="166"/>
    </location>
</feature>
<dbReference type="AlphaFoldDB" id="A0A852TNX5"/>
<proteinExistence type="predicted"/>
<dbReference type="EMBL" id="JACCCC010000001">
    <property type="protein sequence ID" value="NYE45141.1"/>
    <property type="molecule type" value="Genomic_DNA"/>
</dbReference>
<keyword evidence="3" id="KW-1185">Reference proteome</keyword>
<gene>
    <name evidence="2" type="ORF">HDA32_000261</name>
</gene>
<dbReference type="Pfam" id="PF21806">
    <property type="entry name" value="DUF6879"/>
    <property type="match status" value="1"/>
</dbReference>
<evidence type="ECO:0000259" key="1">
    <source>
        <dbReference type="Pfam" id="PF21806"/>
    </source>
</evidence>
<sequence>MISEKELAKFFSEFRESAFRLETLDHYSVPEESAYFESFLSGGDFPEEWEDNPWVRGMTDQGKILQRVHVLRSPLSDYLRFQLGWGYPGSIVDGEDIRIIDLSESDVQGLPGHDFWIFDDSTVLRMQYSEYGNFKGAVILPESRTSEYRGYRDTALSNAVPYTEYWSRHR</sequence>
<evidence type="ECO:0000313" key="3">
    <source>
        <dbReference type="Proteomes" id="UP000589036"/>
    </source>
</evidence>